<dbReference type="PROSITE" id="PS00134">
    <property type="entry name" value="TRYPSIN_HIS"/>
    <property type="match status" value="1"/>
</dbReference>
<dbReference type="SMART" id="SM00020">
    <property type="entry name" value="Tryp_SPc"/>
    <property type="match status" value="1"/>
</dbReference>
<evidence type="ECO:0000256" key="6">
    <source>
        <dbReference type="SAM" id="MobiDB-lite"/>
    </source>
</evidence>
<feature type="signal peptide" evidence="7">
    <location>
        <begin position="1"/>
        <end position="20"/>
    </location>
</feature>
<dbReference type="FunFam" id="2.40.10.10:FF:000038">
    <property type="entry name" value="Serine protease"/>
    <property type="match status" value="1"/>
</dbReference>
<evidence type="ECO:0000256" key="2">
    <source>
        <dbReference type="ARBA" id="ARBA00022525"/>
    </source>
</evidence>
<evidence type="ECO:0000313" key="9">
    <source>
        <dbReference type="EMBL" id="KAF7270783.1"/>
    </source>
</evidence>
<keyword evidence="3" id="KW-1015">Disulfide bond</keyword>
<protein>
    <recommendedName>
        <fullName evidence="4">Phenoloxidase-activating factor 2</fullName>
    </recommendedName>
    <alternativeName>
        <fullName evidence="5">Prophenoloxidase-activating factor II</fullName>
    </alternativeName>
</protein>
<feature type="region of interest" description="Disordered" evidence="6">
    <location>
        <begin position="841"/>
        <end position="907"/>
    </location>
</feature>
<dbReference type="PANTHER" id="PTHR24258:SF142">
    <property type="entry name" value="PEPTIDASE S1 DOMAIN-CONTAINING PROTEIN"/>
    <property type="match status" value="1"/>
</dbReference>
<sequence>MRLLFAPGALLLLLSCTVSGQQQWSWNQDSTKAQALNTDESFDLKPAASENVQQSVQLNVTDTDKVIDDILVSTRQGRALQGYDEIYSDPNVQEVLQKGDEGEARNIIKDRLCYLGLVQCDEEIEGKRPYIAPEELIYAQPVAINPVGRPIPTIPVKGVRGGYGPAKPINIPPGNKFGPPPVKYPPFPGGPPKPPRRGYGPVNSGFNSIGGIKPPQFGGPIGKPPFLSDGEILAEGEFLNKPPSLDYFNKPPSGLSVSGSPYQFESVSHSSAQKDKRVEITVNAQGGLASAGNAANKGLVEHVHHHYHHNADGVSKTPTVVVNPVPIAAAAVTTSLNSLNQANSFSSSSSLNSNGFIPAGTGSLPLSGSSSSFGGLNTASYGGQTLANYGGLSSSSSGFGGIKPITENYGAQTFGGSSSSGLGSFGSSSYFDNGLYKKELNVNSGSSNYLQSNYADKYLGVESGRAENYDCVCVPYDQCPTHEVIGRKDDLFLALDPRNLKSDIEAIADNEETRVITDGNGTMTVIRVPKDVNNNATEKAVEVKKVSKREAPQASADNSDDKDHKIEGRQYPSQYEQFMKKIKPTFGVSFGLPYQGGGGYPFSPHGIYPHHGTVDATGVNLGLISVNPLVSIQVTKDDYGNKVIKPFVNLHVTPNSYLVNKFEDLISYKKGVIFNKHKHYHVHHPYVPHDHFGYEGPYREHPEDFHPGPPEFHHGPPHIHHGPPHIHHGPPHVHHGPSDFHPSYHGPEIFDNPPDIYKSPYPEPEFEGPSGPGPDFYPEKYGSYYDNPLNYGGGYHDDSFVGRSSNNISYSPGSNLLELYRQKYANGDTFYGNKVTFDASESNSVDTTHFDDDRRYGTRGGKSLNLGEQSNTFKFPTSRKRRDLTDKDENNDSSEGRSKNEKRQAYYGRPQTCGPRHVCCRRSYRPAQTAQRNQCGTRHSQGINGRIKNPVYVDGDSEFGEYPWQVAILKRDPKESVYVCGGTLIDPLHIITAAHCVKQYTNFDLRVRLGEWDVNHDVEFYPYIERDVAALTVHPEFYAGTLYNDIAILRMSSPVDWSKHPHISPACLPHPQDDYTGSRCWTTGWGKDAFGDFGKYQNILKEVDVPIVNFGQCQRQLQNTRLGYDFKLHPGFVCAGGEEGKDACKGDGGGPMVCERGGTWQVVGVVSWGIGCGQAGVPGVYVRVAHYLDWIKQVTQRY</sequence>
<evidence type="ECO:0000256" key="5">
    <source>
        <dbReference type="ARBA" id="ARBA00076468"/>
    </source>
</evidence>
<keyword evidence="10" id="KW-1185">Reference proteome</keyword>
<gene>
    <name evidence="9" type="ORF">GWI33_016288</name>
</gene>
<dbReference type="InterPro" id="IPR009003">
    <property type="entry name" value="Peptidase_S1_PA"/>
</dbReference>
<evidence type="ECO:0000259" key="8">
    <source>
        <dbReference type="PROSITE" id="PS50240"/>
    </source>
</evidence>
<feature type="compositionally biased region" description="Polar residues" evidence="6">
    <location>
        <begin position="866"/>
        <end position="875"/>
    </location>
</feature>
<accession>A0A834I142</accession>
<feature type="compositionally biased region" description="Basic residues" evidence="6">
    <location>
        <begin position="715"/>
        <end position="734"/>
    </location>
</feature>
<dbReference type="OrthoDB" id="5949700at2759"/>
<name>A0A834I142_RHYFE</name>
<evidence type="ECO:0000313" key="10">
    <source>
        <dbReference type="Proteomes" id="UP000625711"/>
    </source>
</evidence>
<dbReference type="InterPro" id="IPR001314">
    <property type="entry name" value="Peptidase_S1A"/>
</dbReference>
<dbReference type="GO" id="GO:0004252">
    <property type="term" value="F:serine-type endopeptidase activity"/>
    <property type="evidence" value="ECO:0007669"/>
    <property type="project" value="InterPro"/>
</dbReference>
<dbReference type="EMBL" id="JAACXV010014060">
    <property type="protein sequence ID" value="KAF7270783.1"/>
    <property type="molecule type" value="Genomic_DNA"/>
</dbReference>
<dbReference type="CDD" id="cd00190">
    <property type="entry name" value="Tryp_SPc"/>
    <property type="match status" value="1"/>
</dbReference>
<dbReference type="Proteomes" id="UP000625711">
    <property type="component" value="Unassembled WGS sequence"/>
</dbReference>
<dbReference type="Gene3D" id="2.40.10.10">
    <property type="entry name" value="Trypsin-like serine proteases"/>
    <property type="match status" value="1"/>
</dbReference>
<feature type="compositionally biased region" description="Basic and acidic residues" evidence="6">
    <location>
        <begin position="540"/>
        <end position="551"/>
    </location>
</feature>
<evidence type="ECO:0000256" key="3">
    <source>
        <dbReference type="ARBA" id="ARBA00023157"/>
    </source>
</evidence>
<dbReference type="InterPro" id="IPR043504">
    <property type="entry name" value="Peptidase_S1_PA_chymotrypsin"/>
</dbReference>
<feature type="chain" id="PRO_5032832796" description="Phenoloxidase-activating factor 2" evidence="7">
    <location>
        <begin position="21"/>
        <end position="1198"/>
    </location>
</feature>
<evidence type="ECO:0000256" key="7">
    <source>
        <dbReference type="SAM" id="SignalP"/>
    </source>
</evidence>
<dbReference type="InterPro" id="IPR018114">
    <property type="entry name" value="TRYPSIN_HIS"/>
</dbReference>
<feature type="region of interest" description="Disordered" evidence="6">
    <location>
        <begin position="751"/>
        <end position="775"/>
    </location>
</feature>
<feature type="compositionally biased region" description="Basic and acidic residues" evidence="6">
    <location>
        <begin position="883"/>
        <end position="904"/>
    </location>
</feature>
<dbReference type="GO" id="GO:0005576">
    <property type="term" value="C:extracellular region"/>
    <property type="evidence" value="ECO:0007669"/>
    <property type="project" value="UniProtKB-SubCell"/>
</dbReference>
<comment type="caution">
    <text evidence="9">The sequence shown here is derived from an EMBL/GenBank/DDBJ whole genome shotgun (WGS) entry which is preliminary data.</text>
</comment>
<feature type="domain" description="Peptidase S1" evidence="8">
    <location>
        <begin position="952"/>
        <end position="1196"/>
    </location>
</feature>
<dbReference type="PRINTS" id="PR00722">
    <property type="entry name" value="CHYMOTRYPSIN"/>
</dbReference>
<dbReference type="GO" id="GO:0006508">
    <property type="term" value="P:proteolysis"/>
    <property type="evidence" value="ECO:0007669"/>
    <property type="project" value="InterPro"/>
</dbReference>
<feature type="region of interest" description="Disordered" evidence="6">
    <location>
        <begin position="540"/>
        <end position="566"/>
    </location>
</feature>
<dbReference type="PROSITE" id="PS50240">
    <property type="entry name" value="TRYPSIN_DOM"/>
    <property type="match status" value="1"/>
</dbReference>
<dbReference type="PROSITE" id="PS51257">
    <property type="entry name" value="PROKAR_LIPOPROTEIN"/>
    <property type="match status" value="1"/>
</dbReference>
<keyword evidence="2" id="KW-0964">Secreted</keyword>
<dbReference type="InterPro" id="IPR001254">
    <property type="entry name" value="Trypsin_dom"/>
</dbReference>
<dbReference type="SUPFAM" id="SSF50494">
    <property type="entry name" value="Trypsin-like serine proteases"/>
    <property type="match status" value="1"/>
</dbReference>
<dbReference type="Pfam" id="PF00089">
    <property type="entry name" value="Trypsin"/>
    <property type="match status" value="1"/>
</dbReference>
<keyword evidence="7" id="KW-0732">Signal</keyword>
<dbReference type="AlphaFoldDB" id="A0A834I142"/>
<reference evidence="9" key="1">
    <citation type="submission" date="2020-08" db="EMBL/GenBank/DDBJ databases">
        <title>Genome sequencing and assembly of the red palm weevil Rhynchophorus ferrugineus.</title>
        <authorList>
            <person name="Dias G.B."/>
            <person name="Bergman C.M."/>
            <person name="Manee M."/>
        </authorList>
    </citation>
    <scope>NUCLEOTIDE SEQUENCE</scope>
    <source>
        <strain evidence="9">AA-2017</strain>
        <tissue evidence="9">Whole larva</tissue>
    </source>
</reference>
<proteinExistence type="predicted"/>
<feature type="region of interest" description="Disordered" evidence="6">
    <location>
        <begin position="707"/>
        <end position="734"/>
    </location>
</feature>
<evidence type="ECO:0000256" key="1">
    <source>
        <dbReference type="ARBA" id="ARBA00004613"/>
    </source>
</evidence>
<organism evidence="9 10">
    <name type="scientific">Rhynchophorus ferrugineus</name>
    <name type="common">Red palm weevil</name>
    <name type="synonym">Curculio ferrugineus</name>
    <dbReference type="NCBI Taxonomy" id="354439"/>
    <lineage>
        <taxon>Eukaryota</taxon>
        <taxon>Metazoa</taxon>
        <taxon>Ecdysozoa</taxon>
        <taxon>Arthropoda</taxon>
        <taxon>Hexapoda</taxon>
        <taxon>Insecta</taxon>
        <taxon>Pterygota</taxon>
        <taxon>Neoptera</taxon>
        <taxon>Endopterygota</taxon>
        <taxon>Coleoptera</taxon>
        <taxon>Polyphaga</taxon>
        <taxon>Cucujiformia</taxon>
        <taxon>Curculionidae</taxon>
        <taxon>Dryophthorinae</taxon>
        <taxon>Rhynchophorus</taxon>
    </lineage>
</organism>
<comment type="subcellular location">
    <subcellularLocation>
        <location evidence="1">Secreted</location>
    </subcellularLocation>
</comment>
<evidence type="ECO:0000256" key="4">
    <source>
        <dbReference type="ARBA" id="ARBA00068096"/>
    </source>
</evidence>
<dbReference type="PANTHER" id="PTHR24258">
    <property type="entry name" value="SERINE PROTEASE-RELATED"/>
    <property type="match status" value="1"/>
</dbReference>